<dbReference type="Gene3D" id="2.60.120.330">
    <property type="entry name" value="B-lactam Antibiotic, Isopenicillin N Synthase, Chain"/>
    <property type="match status" value="1"/>
</dbReference>
<keyword evidence="3" id="KW-0408">Iron</keyword>
<dbReference type="InterPro" id="IPR050231">
    <property type="entry name" value="Iron_ascorbate_oxido_reductase"/>
</dbReference>
<sequence>MDSHLETAGPVLDLPVADLLDGQPAFGSPHDFRRALELGAFLARIPTAVDVGPGLTFCKSYFLPRTDSGDRYRGHRNQGHSLSKLGYEDRPDQVEQLQLENHTWPEYLPQDVLVTLAAMRRLTISILNATLDHVGAAVDDRRAITGADRADGASWCHTTMNHYRTALAGRPGIFEHKDSGFITLIYSDGPGLEIFHDGEWKRAEYRSDCFTVNYGASLGVLTENLPNPVTAVLHRVPEIDPHGPQHDRSSFTVYLGPDYDSDLLTYAPDGGLVPFANFRDFSLEQARKQRYEFHARL</sequence>
<gene>
    <name evidence="5" type="ORF">RM423_21330</name>
</gene>
<dbReference type="RefSeq" id="WP_311425065.1">
    <property type="nucleotide sequence ID" value="NZ_JAVREH010000059.1"/>
</dbReference>
<comment type="pathway">
    <text evidence="1">Antibiotic biosynthesis.</text>
</comment>
<keyword evidence="3" id="KW-0479">Metal-binding</keyword>
<dbReference type="SUPFAM" id="SSF51197">
    <property type="entry name" value="Clavaminate synthase-like"/>
    <property type="match status" value="1"/>
</dbReference>
<proteinExistence type="inferred from homology"/>
<dbReference type="InterPro" id="IPR027443">
    <property type="entry name" value="IPNS-like_sf"/>
</dbReference>
<name>A0ABU2JFZ6_9ACTN</name>
<feature type="domain" description="Fe2OG dioxygenase" evidence="4">
    <location>
        <begin position="152"/>
        <end position="257"/>
    </location>
</feature>
<evidence type="ECO:0000259" key="4">
    <source>
        <dbReference type="PROSITE" id="PS51471"/>
    </source>
</evidence>
<protein>
    <submittedName>
        <fullName evidence="5">2OG-Fe(II) oxygenase family protein</fullName>
    </submittedName>
</protein>
<evidence type="ECO:0000313" key="5">
    <source>
        <dbReference type="EMBL" id="MDT0263922.1"/>
    </source>
</evidence>
<dbReference type="InterPro" id="IPR044861">
    <property type="entry name" value="IPNS-like_FE2OG_OXY"/>
</dbReference>
<keyword evidence="2" id="KW-0045">Antibiotic biosynthesis</keyword>
<reference evidence="6" key="1">
    <citation type="submission" date="2023-07" db="EMBL/GenBank/DDBJ databases">
        <title>30 novel species of actinomycetes from the DSMZ collection.</title>
        <authorList>
            <person name="Nouioui I."/>
        </authorList>
    </citation>
    <scope>NUCLEOTIDE SEQUENCE [LARGE SCALE GENOMIC DNA]</scope>
    <source>
        <strain evidence="6">DSM 44399</strain>
    </source>
</reference>
<comment type="caution">
    <text evidence="5">The sequence shown here is derived from an EMBL/GenBank/DDBJ whole genome shotgun (WGS) entry which is preliminary data.</text>
</comment>
<evidence type="ECO:0000256" key="2">
    <source>
        <dbReference type="ARBA" id="ARBA00023194"/>
    </source>
</evidence>
<accession>A0ABU2JFZ6</accession>
<dbReference type="InterPro" id="IPR005123">
    <property type="entry name" value="Oxoglu/Fe-dep_dioxygenase_dom"/>
</dbReference>
<dbReference type="Pfam" id="PF03171">
    <property type="entry name" value="2OG-FeII_Oxy"/>
    <property type="match status" value="1"/>
</dbReference>
<keyword evidence="6" id="KW-1185">Reference proteome</keyword>
<dbReference type="Proteomes" id="UP001183176">
    <property type="component" value="Unassembled WGS sequence"/>
</dbReference>
<keyword evidence="3" id="KW-0560">Oxidoreductase</keyword>
<evidence type="ECO:0000256" key="3">
    <source>
        <dbReference type="RuleBase" id="RU003682"/>
    </source>
</evidence>
<organism evidence="5 6">
    <name type="scientific">Jatrophihabitans lederbergiae</name>
    <dbReference type="NCBI Taxonomy" id="3075547"/>
    <lineage>
        <taxon>Bacteria</taxon>
        <taxon>Bacillati</taxon>
        <taxon>Actinomycetota</taxon>
        <taxon>Actinomycetes</taxon>
        <taxon>Jatrophihabitantales</taxon>
        <taxon>Jatrophihabitantaceae</taxon>
        <taxon>Jatrophihabitans</taxon>
    </lineage>
</organism>
<evidence type="ECO:0000256" key="1">
    <source>
        <dbReference type="ARBA" id="ARBA00004792"/>
    </source>
</evidence>
<dbReference type="PROSITE" id="PS51471">
    <property type="entry name" value="FE2OG_OXY"/>
    <property type="match status" value="1"/>
</dbReference>
<dbReference type="PANTHER" id="PTHR47990">
    <property type="entry name" value="2-OXOGLUTARATE (2OG) AND FE(II)-DEPENDENT OXYGENASE SUPERFAMILY PROTEIN-RELATED"/>
    <property type="match status" value="1"/>
</dbReference>
<comment type="similarity">
    <text evidence="3">Belongs to the iron/ascorbate-dependent oxidoreductase family.</text>
</comment>
<dbReference type="EMBL" id="JAVREH010000059">
    <property type="protein sequence ID" value="MDT0263922.1"/>
    <property type="molecule type" value="Genomic_DNA"/>
</dbReference>
<evidence type="ECO:0000313" key="6">
    <source>
        <dbReference type="Proteomes" id="UP001183176"/>
    </source>
</evidence>